<name>A0A195E3L2_9HYME</name>
<organism evidence="1 2">
    <name type="scientific">Trachymyrmex cornetzi</name>
    <dbReference type="NCBI Taxonomy" id="471704"/>
    <lineage>
        <taxon>Eukaryota</taxon>
        <taxon>Metazoa</taxon>
        <taxon>Ecdysozoa</taxon>
        <taxon>Arthropoda</taxon>
        <taxon>Hexapoda</taxon>
        <taxon>Insecta</taxon>
        <taxon>Pterygota</taxon>
        <taxon>Neoptera</taxon>
        <taxon>Endopterygota</taxon>
        <taxon>Hymenoptera</taxon>
        <taxon>Apocrita</taxon>
        <taxon>Aculeata</taxon>
        <taxon>Formicoidea</taxon>
        <taxon>Formicidae</taxon>
        <taxon>Myrmicinae</taxon>
        <taxon>Trachymyrmex</taxon>
    </lineage>
</organism>
<sequence length="197" mass="21841">STSSRIVTISTVIGMMNGEVVMRTKTKGIRHESSTNYEIFFSPHLVGWAVCQSFMPPRPAADNNTAQLLRRCPSSRKKGNKISIKARAAKWRPRHGGPFNEKWAGGKKYSQRRLSTESRSRVFTVSFFSSCGRAQSGGLVAKLPVHSVIYISWFSYSSGSAALEIYQKYHLDRSGAPITSLEVPFANPPFCHNHGSS</sequence>
<reference evidence="1 2" key="1">
    <citation type="submission" date="2015-09" db="EMBL/GenBank/DDBJ databases">
        <title>Trachymyrmex cornetzi WGS genome.</title>
        <authorList>
            <person name="Nygaard S."/>
            <person name="Hu H."/>
            <person name="Boomsma J."/>
            <person name="Zhang G."/>
        </authorList>
    </citation>
    <scope>NUCLEOTIDE SEQUENCE [LARGE SCALE GENOMIC DNA]</scope>
    <source>
        <strain evidence="1">Tcor2-1</strain>
        <tissue evidence="1">Whole body</tissue>
    </source>
</reference>
<dbReference type="AlphaFoldDB" id="A0A195E3L2"/>
<proteinExistence type="predicted"/>
<dbReference type="Proteomes" id="UP000078492">
    <property type="component" value="Unassembled WGS sequence"/>
</dbReference>
<feature type="non-terminal residue" evidence="1">
    <location>
        <position position="1"/>
    </location>
</feature>
<dbReference type="EMBL" id="KQ979709">
    <property type="protein sequence ID" value="KYN19464.1"/>
    <property type="molecule type" value="Genomic_DNA"/>
</dbReference>
<gene>
    <name evidence="1" type="ORF">ALC57_08231</name>
</gene>
<evidence type="ECO:0000313" key="2">
    <source>
        <dbReference type="Proteomes" id="UP000078492"/>
    </source>
</evidence>
<accession>A0A195E3L2</accession>
<keyword evidence="2" id="KW-1185">Reference proteome</keyword>
<protein>
    <submittedName>
        <fullName evidence="1">Uncharacterized protein</fullName>
    </submittedName>
</protein>
<evidence type="ECO:0000313" key="1">
    <source>
        <dbReference type="EMBL" id="KYN19464.1"/>
    </source>
</evidence>